<feature type="region of interest" description="Disordered" evidence="1">
    <location>
        <begin position="46"/>
        <end position="109"/>
    </location>
</feature>
<name>A0AAD2PV05_9STRA</name>
<sequence length="198" mass="21842">MTMNGTPFQKDSTTTSVETVDTIEFHGSFSEAMDDSSVVSAITFLEEEEEEDEEEVCTSDRRQHHSCSLEERGWSSDPTLVATPDSPHRYDRFSSRSDHGDKMPCRMPQRKLSTRFLSSSPRNLRKVAAHHGSASTSSSTCSKSEGDGSSSSSYDSCDSFDSFAACSESASLDLVDIFGDRYGDRYNVSRVLVVGRRG</sequence>
<keyword evidence="3" id="KW-1185">Reference proteome</keyword>
<organism evidence="2 3">
    <name type="scientific">Cylindrotheca closterium</name>
    <dbReference type="NCBI Taxonomy" id="2856"/>
    <lineage>
        <taxon>Eukaryota</taxon>
        <taxon>Sar</taxon>
        <taxon>Stramenopiles</taxon>
        <taxon>Ochrophyta</taxon>
        <taxon>Bacillariophyta</taxon>
        <taxon>Bacillariophyceae</taxon>
        <taxon>Bacillariophycidae</taxon>
        <taxon>Bacillariales</taxon>
        <taxon>Bacillariaceae</taxon>
        <taxon>Cylindrotheca</taxon>
    </lineage>
</organism>
<feature type="region of interest" description="Disordered" evidence="1">
    <location>
        <begin position="127"/>
        <end position="157"/>
    </location>
</feature>
<reference evidence="2" key="1">
    <citation type="submission" date="2023-08" db="EMBL/GenBank/DDBJ databases">
        <authorList>
            <person name="Audoor S."/>
            <person name="Bilcke G."/>
        </authorList>
    </citation>
    <scope>NUCLEOTIDE SEQUENCE</scope>
</reference>
<feature type="compositionally biased region" description="Low complexity" evidence="1">
    <location>
        <begin position="132"/>
        <end position="157"/>
    </location>
</feature>
<evidence type="ECO:0000256" key="1">
    <source>
        <dbReference type="SAM" id="MobiDB-lite"/>
    </source>
</evidence>
<dbReference type="Proteomes" id="UP001295423">
    <property type="component" value="Unassembled WGS sequence"/>
</dbReference>
<accession>A0AAD2PV05</accession>
<feature type="compositionally biased region" description="Basic and acidic residues" evidence="1">
    <location>
        <begin position="86"/>
        <end position="104"/>
    </location>
</feature>
<dbReference type="EMBL" id="CAKOGP040001836">
    <property type="protein sequence ID" value="CAJ1953584.1"/>
    <property type="molecule type" value="Genomic_DNA"/>
</dbReference>
<comment type="caution">
    <text evidence="2">The sequence shown here is derived from an EMBL/GenBank/DDBJ whole genome shotgun (WGS) entry which is preliminary data.</text>
</comment>
<feature type="compositionally biased region" description="Acidic residues" evidence="1">
    <location>
        <begin position="46"/>
        <end position="57"/>
    </location>
</feature>
<evidence type="ECO:0000313" key="2">
    <source>
        <dbReference type="EMBL" id="CAJ1953584.1"/>
    </source>
</evidence>
<proteinExistence type="predicted"/>
<evidence type="ECO:0000313" key="3">
    <source>
        <dbReference type="Proteomes" id="UP001295423"/>
    </source>
</evidence>
<protein>
    <submittedName>
        <fullName evidence="2">Uncharacterized protein</fullName>
    </submittedName>
</protein>
<dbReference type="AlphaFoldDB" id="A0AAD2PV05"/>
<gene>
    <name evidence="2" type="ORF">CYCCA115_LOCUS14182</name>
</gene>